<dbReference type="EMBL" id="LT670817">
    <property type="protein sequence ID" value="SHH72576.1"/>
    <property type="molecule type" value="Genomic_DNA"/>
</dbReference>
<dbReference type="GO" id="GO:0055085">
    <property type="term" value="P:transmembrane transport"/>
    <property type="evidence" value="ECO:0007669"/>
    <property type="project" value="UniProtKB-ARBA"/>
</dbReference>
<dbReference type="OrthoDB" id="9802264at2"/>
<evidence type="ECO:0000256" key="3">
    <source>
        <dbReference type="ARBA" id="ARBA00022448"/>
    </source>
</evidence>
<dbReference type="InterPro" id="IPR003439">
    <property type="entry name" value="ABC_transporter-like_ATP-bd"/>
</dbReference>
<dbReference type="GO" id="GO:0005886">
    <property type="term" value="C:plasma membrane"/>
    <property type="evidence" value="ECO:0007669"/>
    <property type="project" value="UniProtKB-SubCell"/>
</dbReference>
<name>A0A1M5VBK5_9BRAD</name>
<sequence>MTDARALLEIEDVVTLYGGGKRLLGKPRPVVRGVDGVSLSLKAGQALGLVGESGCGKTTLAKTILGLVRETSGTVRLDGQVVSGLSVREARAARATIQYVHQDPGAALDPWWSIGHALDEALRIHDVTDRGERRRRVGEMLEAVGLDSSFRSRYPHELSGGQQRRVGLARILVLSPHIVILDEPTSGLDLSVQATVLGVLDGLRKRLGLTYLFVSHDLSVVKRMCERVAIMYLGRIVEMGPTEEIFVRPQHPYTRALLAAVPKLEPGSLHDAPALPGDPPSATTERTGCVFQTRCAFAVSKCAEARPALAFVSDEHMAACVRLSEIGTVA</sequence>
<accession>A0A1M5VBK5</accession>
<organism evidence="8 9">
    <name type="scientific">Bradyrhizobium erythrophlei</name>
    <dbReference type="NCBI Taxonomy" id="1437360"/>
    <lineage>
        <taxon>Bacteria</taxon>
        <taxon>Pseudomonadati</taxon>
        <taxon>Pseudomonadota</taxon>
        <taxon>Alphaproteobacteria</taxon>
        <taxon>Hyphomicrobiales</taxon>
        <taxon>Nitrobacteraceae</taxon>
        <taxon>Bradyrhizobium</taxon>
    </lineage>
</organism>
<keyword evidence="5 8" id="KW-0067">ATP-binding</keyword>
<dbReference type="PANTHER" id="PTHR43776:SF7">
    <property type="entry name" value="D,D-DIPEPTIDE TRANSPORT ATP-BINDING PROTEIN DDPF-RELATED"/>
    <property type="match status" value="1"/>
</dbReference>
<dbReference type="InterPro" id="IPR017871">
    <property type="entry name" value="ABC_transporter-like_CS"/>
</dbReference>
<dbReference type="PROSITE" id="PS50893">
    <property type="entry name" value="ABC_TRANSPORTER_2"/>
    <property type="match status" value="1"/>
</dbReference>
<dbReference type="CDD" id="cd03257">
    <property type="entry name" value="ABC_NikE_OppD_transporters"/>
    <property type="match status" value="1"/>
</dbReference>
<dbReference type="NCBIfam" id="TIGR01727">
    <property type="entry name" value="oligo_HPY"/>
    <property type="match status" value="1"/>
</dbReference>
<evidence type="ECO:0000256" key="5">
    <source>
        <dbReference type="ARBA" id="ARBA00022840"/>
    </source>
</evidence>
<evidence type="ECO:0000256" key="2">
    <source>
        <dbReference type="ARBA" id="ARBA00005417"/>
    </source>
</evidence>
<dbReference type="Gene3D" id="3.40.50.300">
    <property type="entry name" value="P-loop containing nucleotide triphosphate hydrolases"/>
    <property type="match status" value="1"/>
</dbReference>
<gene>
    <name evidence="8" type="ORF">SAMN05443248_5876</name>
</gene>
<dbReference type="Proteomes" id="UP000189796">
    <property type="component" value="Chromosome I"/>
</dbReference>
<dbReference type="FunFam" id="3.40.50.300:FF:000016">
    <property type="entry name" value="Oligopeptide ABC transporter ATP-binding component"/>
    <property type="match status" value="1"/>
</dbReference>
<dbReference type="Pfam" id="PF08352">
    <property type="entry name" value="oligo_HPY"/>
    <property type="match status" value="1"/>
</dbReference>
<keyword evidence="4" id="KW-0547">Nucleotide-binding</keyword>
<protein>
    <submittedName>
        <fullName evidence="8">Peptide/nickel transport system ATP-binding protein/oligopeptide transport system ATP-binding protein</fullName>
    </submittedName>
</protein>
<dbReference type="SUPFAM" id="SSF52540">
    <property type="entry name" value="P-loop containing nucleoside triphosphate hydrolases"/>
    <property type="match status" value="1"/>
</dbReference>
<dbReference type="InterPro" id="IPR003593">
    <property type="entry name" value="AAA+_ATPase"/>
</dbReference>
<dbReference type="PANTHER" id="PTHR43776">
    <property type="entry name" value="TRANSPORT ATP-BINDING PROTEIN"/>
    <property type="match status" value="1"/>
</dbReference>
<dbReference type="SMART" id="SM00382">
    <property type="entry name" value="AAA"/>
    <property type="match status" value="1"/>
</dbReference>
<evidence type="ECO:0000313" key="8">
    <source>
        <dbReference type="EMBL" id="SHH72576.1"/>
    </source>
</evidence>
<dbReference type="GO" id="GO:0016887">
    <property type="term" value="F:ATP hydrolysis activity"/>
    <property type="evidence" value="ECO:0007669"/>
    <property type="project" value="InterPro"/>
</dbReference>
<comment type="subcellular location">
    <subcellularLocation>
        <location evidence="1">Cell inner membrane</location>
        <topology evidence="1">Peripheral membrane protein</topology>
    </subcellularLocation>
</comment>
<evidence type="ECO:0000256" key="1">
    <source>
        <dbReference type="ARBA" id="ARBA00004417"/>
    </source>
</evidence>
<dbReference type="RefSeq" id="WP_079604392.1">
    <property type="nucleotide sequence ID" value="NZ_LT670817.1"/>
</dbReference>
<dbReference type="InterPro" id="IPR027417">
    <property type="entry name" value="P-loop_NTPase"/>
</dbReference>
<dbReference type="GO" id="GO:0015833">
    <property type="term" value="P:peptide transport"/>
    <property type="evidence" value="ECO:0007669"/>
    <property type="project" value="InterPro"/>
</dbReference>
<evidence type="ECO:0000256" key="4">
    <source>
        <dbReference type="ARBA" id="ARBA00022741"/>
    </source>
</evidence>
<dbReference type="InterPro" id="IPR013563">
    <property type="entry name" value="Oligopep_ABC_C"/>
</dbReference>
<dbReference type="InterPro" id="IPR050319">
    <property type="entry name" value="ABC_transp_ATP-bind"/>
</dbReference>
<comment type="function">
    <text evidence="6">Involved in beta-(1--&gt;2)glucan export. Transmembrane domains (TMD) form a pore in the inner membrane and the ATP-binding domain (NBD) is responsible for energy generation.</text>
</comment>
<proteinExistence type="inferred from homology"/>
<evidence type="ECO:0000256" key="6">
    <source>
        <dbReference type="ARBA" id="ARBA00024722"/>
    </source>
</evidence>
<dbReference type="Pfam" id="PF00005">
    <property type="entry name" value="ABC_tran"/>
    <property type="match status" value="1"/>
</dbReference>
<reference evidence="8 9" key="1">
    <citation type="submission" date="2016-11" db="EMBL/GenBank/DDBJ databases">
        <authorList>
            <person name="Jaros S."/>
            <person name="Januszkiewicz K."/>
            <person name="Wedrychowicz H."/>
        </authorList>
    </citation>
    <scope>NUCLEOTIDE SEQUENCE [LARGE SCALE GENOMIC DNA]</scope>
    <source>
        <strain evidence="8 9">GAS138</strain>
    </source>
</reference>
<keyword evidence="3" id="KW-0813">Transport</keyword>
<dbReference type="GO" id="GO:0005524">
    <property type="term" value="F:ATP binding"/>
    <property type="evidence" value="ECO:0007669"/>
    <property type="project" value="UniProtKB-KW"/>
</dbReference>
<feature type="domain" description="ABC transporter" evidence="7">
    <location>
        <begin position="8"/>
        <end position="258"/>
    </location>
</feature>
<dbReference type="AlphaFoldDB" id="A0A1M5VBK5"/>
<dbReference type="PROSITE" id="PS00211">
    <property type="entry name" value="ABC_TRANSPORTER_1"/>
    <property type="match status" value="1"/>
</dbReference>
<evidence type="ECO:0000313" key="9">
    <source>
        <dbReference type="Proteomes" id="UP000189796"/>
    </source>
</evidence>
<comment type="similarity">
    <text evidence="2">Belongs to the ABC transporter superfamily.</text>
</comment>
<evidence type="ECO:0000259" key="7">
    <source>
        <dbReference type="PROSITE" id="PS50893"/>
    </source>
</evidence>